<dbReference type="GO" id="GO:0005524">
    <property type="term" value="F:ATP binding"/>
    <property type="evidence" value="ECO:0007669"/>
    <property type="project" value="UniProtKB-KW"/>
</dbReference>
<gene>
    <name evidence="15" type="ORF">MEDL_34757</name>
</gene>
<dbReference type="PANTHER" id="PTHR48005:SF13">
    <property type="entry name" value="SERINE_THREONINE-PROTEIN KINASE DDB_G0278509-RELATED"/>
    <property type="match status" value="1"/>
</dbReference>
<evidence type="ECO:0000313" key="15">
    <source>
        <dbReference type="EMBL" id="CAG2221383.1"/>
    </source>
</evidence>
<dbReference type="InterPro" id="IPR003591">
    <property type="entry name" value="Leu-rich_rpt_typical-subtyp"/>
</dbReference>
<dbReference type="SUPFAM" id="SSF52540">
    <property type="entry name" value="P-loop containing nucleoside triphosphate hydrolases"/>
    <property type="match status" value="1"/>
</dbReference>
<dbReference type="EC" id="2.7.11.1" evidence="2"/>
<keyword evidence="8" id="KW-0418">Kinase</keyword>
<evidence type="ECO:0000256" key="7">
    <source>
        <dbReference type="ARBA" id="ARBA00022741"/>
    </source>
</evidence>
<dbReference type="SMART" id="SM00248">
    <property type="entry name" value="ANK"/>
    <property type="match status" value="3"/>
</dbReference>
<dbReference type="Gene3D" id="1.10.510.10">
    <property type="entry name" value="Transferase(Phosphotransferase) domain 1"/>
    <property type="match status" value="1"/>
</dbReference>
<dbReference type="PROSITE" id="PS00108">
    <property type="entry name" value="PROTEIN_KINASE_ST"/>
    <property type="match status" value="1"/>
</dbReference>
<dbReference type="OrthoDB" id="6161301at2759"/>
<comment type="caution">
    <text evidence="15">The sequence shown here is derived from an EMBL/GenBank/DDBJ whole genome shotgun (WGS) entry which is preliminary data.</text>
</comment>
<organism evidence="15 16">
    <name type="scientific">Mytilus edulis</name>
    <name type="common">Blue mussel</name>
    <dbReference type="NCBI Taxonomy" id="6550"/>
    <lineage>
        <taxon>Eukaryota</taxon>
        <taxon>Metazoa</taxon>
        <taxon>Spiralia</taxon>
        <taxon>Lophotrochozoa</taxon>
        <taxon>Mollusca</taxon>
        <taxon>Bivalvia</taxon>
        <taxon>Autobranchia</taxon>
        <taxon>Pteriomorphia</taxon>
        <taxon>Mytilida</taxon>
        <taxon>Mytiloidea</taxon>
        <taxon>Mytilidae</taxon>
        <taxon>Mytilinae</taxon>
        <taxon>Mytilus</taxon>
    </lineage>
</organism>
<dbReference type="Gene3D" id="1.25.40.20">
    <property type="entry name" value="Ankyrin repeat-containing domain"/>
    <property type="match status" value="1"/>
</dbReference>
<dbReference type="SUPFAM" id="SSF56112">
    <property type="entry name" value="Protein kinase-like (PK-like)"/>
    <property type="match status" value="1"/>
</dbReference>
<dbReference type="PROSITE" id="PS50088">
    <property type="entry name" value="ANK_REPEAT"/>
    <property type="match status" value="1"/>
</dbReference>
<evidence type="ECO:0000256" key="8">
    <source>
        <dbReference type="ARBA" id="ARBA00022777"/>
    </source>
</evidence>
<dbReference type="InterPro" id="IPR011009">
    <property type="entry name" value="Kinase-like_dom_sf"/>
</dbReference>
<dbReference type="SMART" id="SM00364">
    <property type="entry name" value="LRR_BAC"/>
    <property type="match status" value="6"/>
</dbReference>
<dbReference type="SUPFAM" id="SSF52058">
    <property type="entry name" value="L domain-like"/>
    <property type="match status" value="1"/>
</dbReference>
<dbReference type="InterPro" id="IPR000719">
    <property type="entry name" value="Prot_kinase_dom"/>
</dbReference>
<keyword evidence="7" id="KW-0547">Nucleotide-binding</keyword>
<dbReference type="InterPro" id="IPR032675">
    <property type="entry name" value="LRR_dom_sf"/>
</dbReference>
<dbReference type="SMART" id="SM00369">
    <property type="entry name" value="LRR_TYP"/>
    <property type="match status" value="8"/>
</dbReference>
<evidence type="ECO:0000259" key="14">
    <source>
        <dbReference type="PROSITE" id="PS51424"/>
    </source>
</evidence>
<dbReference type="SMART" id="SM00220">
    <property type="entry name" value="S_TKc"/>
    <property type="match status" value="1"/>
</dbReference>
<proteinExistence type="predicted"/>
<dbReference type="Pfam" id="PF08477">
    <property type="entry name" value="Roc"/>
    <property type="match status" value="1"/>
</dbReference>
<protein>
    <recommendedName>
        <fullName evidence="2">non-specific serine/threonine protein kinase</fullName>
        <ecNumber evidence="2">2.7.11.1</ecNumber>
    </recommendedName>
</protein>
<keyword evidence="16" id="KW-1185">Reference proteome</keyword>
<evidence type="ECO:0000256" key="5">
    <source>
        <dbReference type="ARBA" id="ARBA00022679"/>
    </source>
</evidence>
<evidence type="ECO:0000256" key="2">
    <source>
        <dbReference type="ARBA" id="ARBA00012513"/>
    </source>
</evidence>
<dbReference type="InterPro" id="IPR051420">
    <property type="entry name" value="Ser_Thr_Kinases_DiverseReg"/>
</dbReference>
<dbReference type="Pfam" id="PF06320">
    <property type="entry name" value="GCN5L1"/>
    <property type="match status" value="1"/>
</dbReference>
<dbReference type="PROSITE" id="PS51424">
    <property type="entry name" value="ROC"/>
    <property type="match status" value="1"/>
</dbReference>
<reference evidence="15" key="1">
    <citation type="submission" date="2021-03" db="EMBL/GenBank/DDBJ databases">
        <authorList>
            <person name="Bekaert M."/>
        </authorList>
    </citation>
    <scope>NUCLEOTIDE SEQUENCE</scope>
</reference>
<evidence type="ECO:0000313" key="16">
    <source>
        <dbReference type="Proteomes" id="UP000683360"/>
    </source>
</evidence>
<dbReference type="SUPFAM" id="SSF48403">
    <property type="entry name" value="Ankyrin repeat"/>
    <property type="match status" value="1"/>
</dbReference>
<keyword evidence="6" id="KW-0677">Repeat</keyword>
<comment type="cofactor">
    <cofactor evidence="1">
        <name>Mg(2+)</name>
        <dbReference type="ChEBI" id="CHEBI:18420"/>
    </cofactor>
</comment>
<dbReference type="PROSITE" id="PS50011">
    <property type="entry name" value="PROTEIN_KINASE_DOM"/>
    <property type="match status" value="1"/>
</dbReference>
<keyword evidence="9" id="KW-0067">ATP-binding</keyword>
<dbReference type="Pfam" id="PF25497">
    <property type="entry name" value="COR-B"/>
    <property type="match status" value="1"/>
</dbReference>
<dbReference type="InterPro" id="IPR057263">
    <property type="entry name" value="COR-B"/>
</dbReference>
<dbReference type="Pfam" id="PF13855">
    <property type="entry name" value="LRR_8"/>
    <property type="match status" value="1"/>
</dbReference>
<dbReference type="Proteomes" id="UP000683360">
    <property type="component" value="Unassembled WGS sequence"/>
</dbReference>
<dbReference type="GO" id="GO:0005737">
    <property type="term" value="C:cytoplasm"/>
    <property type="evidence" value="ECO:0007669"/>
    <property type="project" value="UniProtKB-ARBA"/>
</dbReference>
<evidence type="ECO:0000256" key="3">
    <source>
        <dbReference type="ARBA" id="ARBA00022527"/>
    </source>
</evidence>
<dbReference type="EMBL" id="CAJPWZ010001680">
    <property type="protein sequence ID" value="CAG2221383.1"/>
    <property type="molecule type" value="Genomic_DNA"/>
</dbReference>
<feature type="domain" description="Protein kinase" evidence="13">
    <location>
        <begin position="1093"/>
        <end position="1385"/>
    </location>
</feature>
<dbReference type="InterPro" id="IPR001611">
    <property type="entry name" value="Leu-rich_rpt"/>
</dbReference>
<evidence type="ECO:0000256" key="4">
    <source>
        <dbReference type="ARBA" id="ARBA00022614"/>
    </source>
</evidence>
<name>A0A8S3STM0_MYTED</name>
<comment type="catalytic activity">
    <reaction evidence="11">
        <text>L-seryl-[protein] + ATP = O-phospho-L-seryl-[protein] + ADP + H(+)</text>
        <dbReference type="Rhea" id="RHEA:17989"/>
        <dbReference type="Rhea" id="RHEA-COMP:9863"/>
        <dbReference type="Rhea" id="RHEA-COMP:11604"/>
        <dbReference type="ChEBI" id="CHEBI:15378"/>
        <dbReference type="ChEBI" id="CHEBI:29999"/>
        <dbReference type="ChEBI" id="CHEBI:30616"/>
        <dbReference type="ChEBI" id="CHEBI:83421"/>
        <dbReference type="ChEBI" id="CHEBI:456216"/>
        <dbReference type="EC" id="2.7.11.1"/>
    </reaction>
</comment>
<evidence type="ECO:0000256" key="10">
    <source>
        <dbReference type="ARBA" id="ARBA00047899"/>
    </source>
</evidence>
<dbReference type="Gene3D" id="3.40.50.300">
    <property type="entry name" value="P-loop containing nucleotide triphosphate hydrolases"/>
    <property type="match status" value="1"/>
</dbReference>
<keyword evidence="4" id="KW-0433">Leucine-rich repeat</keyword>
<evidence type="ECO:0000256" key="11">
    <source>
        <dbReference type="ARBA" id="ARBA00048679"/>
    </source>
</evidence>
<accession>A0A8S3STM0</accession>
<dbReference type="InterPro" id="IPR002110">
    <property type="entry name" value="Ankyrin_rpt"/>
</dbReference>
<keyword evidence="3" id="KW-0723">Serine/threonine-protein kinase</keyword>
<dbReference type="GO" id="GO:0004674">
    <property type="term" value="F:protein serine/threonine kinase activity"/>
    <property type="evidence" value="ECO:0007669"/>
    <property type="project" value="UniProtKB-KW"/>
</dbReference>
<evidence type="ECO:0000259" key="13">
    <source>
        <dbReference type="PROSITE" id="PS50011"/>
    </source>
</evidence>
<evidence type="ECO:0000256" key="9">
    <source>
        <dbReference type="ARBA" id="ARBA00022840"/>
    </source>
</evidence>
<evidence type="ECO:0000256" key="6">
    <source>
        <dbReference type="ARBA" id="ARBA00022737"/>
    </source>
</evidence>
<sequence>MSIFCSVAQAYINQKKLDTETKILQANAAQFSKQTLQWLKLVEDFNTAQKGTPLQIISRNGNYQLINILLENGAILETEDDPIFSENSPFYLASLYGHTDVVRRLLSYQPSTSTFNFSQEMVKDDGVRSCLLFAACRGGNLEIVKMWLSPSMDINHPKLFVSSLEDCENENSQDSWWDSGVLYQFQGSKTSDEDQEAGYDQHVAKYRHLSLGGFNYDWVAGVHNTIVELDLNENNLSTLPSEIPWCLPFLVHLNLAHNKLVKLSSPEGQILCDSLSEIQLGDNKLEDICHEVFQLQSLVTLNLSNNNLKYLLKTLHSQYPVVTSQTTDGSSFVQCPNLHYLNVSQNKLEMLPHEYIRKCSGLSTLDVSHNRLVSFPNAWDCNMAMLNLSHNELDRCPVSLEQYWCGTLRTLRLNNNKLEEINESVVKLGCLVELYASYNKISRLPDPDHWECSQLYLMELAHNCLGPKPTNRRISAVLNKKKEDRHIEEDHYSFPPFLGNCLHDLDLSHNNLNQVHSSVSHLVSLHHLDISHNPAIKSLPKELGKLKVTCIIKMDGVNITDMKKLIDMDCDQQQRSKQIILSLRNDLRQSEKYYKMKLDKGKTTLAGLLKGQPLGSHHLLGVQRHDIELPPKGTLLKLFKHQDYPTIKFSLWDMSGDPTVAATHHCFYTPNSLYMLVWDLWSLEKELDKIGQYLYSIQARMPNASILLVATFLDRNTLPTKQQDVLRIKQLLLDRYGPEGDRASGLSSRLDTDSFIPVSCTTKEGISELKEKLYDLATRVPDPNNRPNKLLGRSIPKSYLHLETAMQESLKNKLDEKRQPFLEHDEFLEIINKVPNNDLDSAEEIRQGGLFIPSQLSKYPAIDLNRSDELGLKVIRLYKMAFIPSGFWSRLLSRLMYRIELLTSDWILSKSLTSSVTPAKFHKMLERQSSASSGLQIVKKDMIYWEDGLYLGHDSGCLLVEATIVPQGHGMAPHRGVLITVQSTKGDYSIMGIVVDEIDDLLNDHYPGLMEWDEYGQPRVQRYAMCPDCYDTIHSLPKGLDHFSVEHCARLIMSSDTITCPKNLKIPLVQLVPELLMHEIPKKFIIDITKLSVEEDNLLGVGVAGKVLKGHYGDIDVAVKLYHGAPYAGFQLSSLDSSYHTGGEKKLKITKNKMIFTKTTPLIPLMLMKLIAWRAFMEMRQEVLVTSKLNYPYIVSFLGISIRPSLLMCLEFAPLGNFRTSIDKAIVNREPFNKYRDKDKIFPAVFEKEVTYKMLFQIASGLGYLHKNGIIYRDLKSDNILVFSLELNSPVNVKLSDYGISRFCSSGGTVGLVGTPGYQAPEIIEGQSYDEKVDIFSFSMVIYEVLSGRRPFEEYKNFAQISTAMKTQSKRPCLQDYNVDPGFRL</sequence>
<feature type="repeat" description="ANK" evidence="12">
    <location>
        <begin position="49"/>
        <end position="81"/>
    </location>
</feature>
<dbReference type="Gene3D" id="3.80.10.10">
    <property type="entry name" value="Ribonuclease Inhibitor"/>
    <property type="match status" value="4"/>
</dbReference>
<comment type="catalytic activity">
    <reaction evidence="10">
        <text>L-threonyl-[protein] + ATP = O-phospho-L-threonyl-[protein] + ADP + H(+)</text>
        <dbReference type="Rhea" id="RHEA:46608"/>
        <dbReference type="Rhea" id="RHEA-COMP:11060"/>
        <dbReference type="Rhea" id="RHEA-COMP:11605"/>
        <dbReference type="ChEBI" id="CHEBI:15378"/>
        <dbReference type="ChEBI" id="CHEBI:30013"/>
        <dbReference type="ChEBI" id="CHEBI:30616"/>
        <dbReference type="ChEBI" id="CHEBI:61977"/>
        <dbReference type="ChEBI" id="CHEBI:456216"/>
        <dbReference type="EC" id="2.7.11.1"/>
    </reaction>
</comment>
<evidence type="ECO:0000256" key="12">
    <source>
        <dbReference type="PROSITE-ProRule" id="PRU00023"/>
    </source>
</evidence>
<dbReference type="Pfam" id="PF00069">
    <property type="entry name" value="Pkinase"/>
    <property type="match status" value="1"/>
</dbReference>
<dbReference type="InterPro" id="IPR036770">
    <property type="entry name" value="Ankyrin_rpt-contain_sf"/>
</dbReference>
<dbReference type="GO" id="GO:0009966">
    <property type="term" value="P:regulation of signal transduction"/>
    <property type="evidence" value="ECO:0007669"/>
    <property type="project" value="UniProtKB-ARBA"/>
</dbReference>
<dbReference type="InterPro" id="IPR027417">
    <property type="entry name" value="P-loop_NTPase"/>
</dbReference>
<dbReference type="InterPro" id="IPR008271">
    <property type="entry name" value="Ser/Thr_kinase_AS"/>
</dbReference>
<feature type="domain" description="Roc" evidence="14">
    <location>
        <begin position="583"/>
        <end position="780"/>
    </location>
</feature>
<dbReference type="InterPro" id="IPR020859">
    <property type="entry name" value="ROC"/>
</dbReference>
<dbReference type="PROSITE" id="PS50297">
    <property type="entry name" value="ANK_REP_REGION"/>
    <property type="match status" value="1"/>
</dbReference>
<dbReference type="PANTHER" id="PTHR48005">
    <property type="entry name" value="LEUCINE RICH REPEAT KINASE 2"/>
    <property type="match status" value="1"/>
</dbReference>
<dbReference type="Gene3D" id="3.30.200.20">
    <property type="entry name" value="Phosphorylase Kinase, domain 1"/>
    <property type="match status" value="1"/>
</dbReference>
<keyword evidence="5" id="KW-0808">Transferase</keyword>
<evidence type="ECO:0000256" key="1">
    <source>
        <dbReference type="ARBA" id="ARBA00001946"/>
    </source>
</evidence>
<dbReference type="GO" id="GO:0005525">
    <property type="term" value="F:GTP binding"/>
    <property type="evidence" value="ECO:0007669"/>
    <property type="project" value="UniProtKB-KW"/>
</dbReference>
<keyword evidence="12" id="KW-0040">ANK repeat</keyword>